<feature type="domain" description="PE" evidence="1">
    <location>
        <begin position="4"/>
        <end position="94"/>
    </location>
</feature>
<dbReference type="Gene3D" id="1.10.287.850">
    <property type="entry name" value="HP0062-like domain"/>
    <property type="match status" value="1"/>
</dbReference>
<dbReference type="OrthoDB" id="4711231at2"/>
<accession>A0A0U0W1Z1</accession>
<dbReference type="SUPFAM" id="SSF140459">
    <property type="entry name" value="PE/PPE dimer-like"/>
    <property type="match status" value="1"/>
</dbReference>
<dbReference type="Pfam" id="PF00934">
    <property type="entry name" value="PE"/>
    <property type="match status" value="1"/>
</dbReference>
<dbReference type="Proteomes" id="UP000198875">
    <property type="component" value="Unassembled WGS sequence"/>
</dbReference>
<evidence type="ECO:0000259" key="1">
    <source>
        <dbReference type="Pfam" id="PF00934"/>
    </source>
</evidence>
<dbReference type="RefSeq" id="WP_085182213.1">
    <property type="nucleotide sequence ID" value="NZ_CSTD01000001.1"/>
</dbReference>
<name>A0A0U0W1Z1_MYCBE</name>
<dbReference type="InterPro" id="IPR038332">
    <property type="entry name" value="PPE_sf"/>
</dbReference>
<evidence type="ECO:0000313" key="2">
    <source>
        <dbReference type="EMBL" id="CPR00792.1"/>
    </source>
</evidence>
<protein>
    <submittedName>
        <fullName evidence="2">PE family protein</fullName>
    </submittedName>
</protein>
<evidence type="ECO:0000313" key="3">
    <source>
        <dbReference type="Proteomes" id="UP000198875"/>
    </source>
</evidence>
<gene>
    <name evidence="2" type="primary">PE17</name>
    <name evidence="2" type="ORF">BN971_00021</name>
</gene>
<dbReference type="AlphaFoldDB" id="A0A0U0W1Z1"/>
<dbReference type="InterPro" id="IPR000084">
    <property type="entry name" value="PE-PGRS_N"/>
</dbReference>
<reference evidence="2 3" key="1">
    <citation type="submission" date="2015-03" db="EMBL/GenBank/DDBJ databases">
        <authorList>
            <person name="Murphy D."/>
        </authorList>
    </citation>
    <scope>NUCLEOTIDE SEQUENCE [LARGE SCALE GENOMIC DNA]</scope>
    <source>
        <strain evidence="2 3">DSM 44277</strain>
    </source>
</reference>
<organism evidence="2 3">
    <name type="scientific">Mycobacterium bohemicum DSM 44277</name>
    <dbReference type="NCBI Taxonomy" id="1236609"/>
    <lineage>
        <taxon>Bacteria</taxon>
        <taxon>Bacillati</taxon>
        <taxon>Actinomycetota</taxon>
        <taxon>Actinomycetes</taxon>
        <taxon>Mycobacteriales</taxon>
        <taxon>Mycobacteriaceae</taxon>
        <taxon>Mycobacterium</taxon>
    </lineage>
</organism>
<proteinExistence type="predicted"/>
<dbReference type="EMBL" id="CSTD01000001">
    <property type="protein sequence ID" value="CPR00792.1"/>
    <property type="molecule type" value="Genomic_DNA"/>
</dbReference>
<sequence>MSLLSVTPDAIASASADLVDIGASLRAAQAEAMGQTAAIAAPGADEVSAAITSVFGRAADEFHSLGVQAAAYHDNFVGALSAGAGQYAGAEAANVRQMLAGGLDASAQSVSGTFFALNTPIGAINFTYSGILPPTGQNGPFSGVVNGTTAVFGSGSLAVTGNVLTGPYGPGTELQVTGGNFSAPRLLSLVSSTAGPAVSGNAALVNSTNLIVSELQTGNWQGAASALVGLPGNYLAAVTTGSTTVNLAVDTSSFGGPVVTVGVPFDGIFASPQPITASWPTFDYSFGGTLYTVEGVNNLPIGSTAGLVPFALDVIARSVGLP</sequence>